<dbReference type="GO" id="GO:0005634">
    <property type="term" value="C:nucleus"/>
    <property type="evidence" value="ECO:0007669"/>
    <property type="project" value="UniProtKB-SubCell"/>
</dbReference>
<keyword evidence="4" id="KW-0227">DNA damage</keyword>
<dbReference type="Proteomes" id="UP000262825">
    <property type="component" value="Unassembled WGS sequence"/>
</dbReference>
<evidence type="ECO:0000313" key="10">
    <source>
        <dbReference type="EMBL" id="SSD58989.1"/>
    </source>
</evidence>
<dbReference type="InterPro" id="IPR027417">
    <property type="entry name" value="P-loop_NTPase"/>
</dbReference>
<evidence type="ECO:0000256" key="6">
    <source>
        <dbReference type="ARBA" id="ARBA00023242"/>
    </source>
</evidence>
<feature type="region of interest" description="Disordered" evidence="8">
    <location>
        <begin position="561"/>
        <end position="626"/>
    </location>
</feature>
<evidence type="ECO:0000256" key="1">
    <source>
        <dbReference type="ARBA" id="ARBA00004123"/>
    </source>
</evidence>
<keyword evidence="3" id="KW-0547">Nucleotide-binding</keyword>
<organism evidence="10 11">
    <name type="scientific">Saccharomycodes ludwigii</name>
    <dbReference type="NCBI Taxonomy" id="36035"/>
    <lineage>
        <taxon>Eukaryota</taxon>
        <taxon>Fungi</taxon>
        <taxon>Dikarya</taxon>
        <taxon>Ascomycota</taxon>
        <taxon>Saccharomycotina</taxon>
        <taxon>Saccharomycetes</taxon>
        <taxon>Saccharomycodales</taxon>
        <taxon>Saccharomycodaceae</taxon>
        <taxon>Saccharomycodes</taxon>
    </lineage>
</organism>
<comment type="subcellular location">
    <subcellularLocation>
        <location evidence="1">Nucleus</location>
    </subcellularLocation>
</comment>
<dbReference type="GO" id="GO:0003689">
    <property type="term" value="F:DNA clamp loader activity"/>
    <property type="evidence" value="ECO:0007669"/>
    <property type="project" value="TreeGrafter"/>
</dbReference>
<name>A0A376B311_9ASCO</name>
<dbReference type="SUPFAM" id="SSF52540">
    <property type="entry name" value="P-loop containing nucleoside triphosphate hydrolases"/>
    <property type="match status" value="1"/>
</dbReference>
<evidence type="ECO:0000256" key="7">
    <source>
        <dbReference type="ARBA" id="ARBA00023306"/>
    </source>
</evidence>
<feature type="domain" description="Checkpoint protein RAD24-like helical bundle" evidence="9">
    <location>
        <begin position="294"/>
        <end position="411"/>
    </location>
</feature>
<dbReference type="Pfam" id="PF03215">
    <property type="entry name" value="Rad17"/>
    <property type="match status" value="1"/>
</dbReference>
<evidence type="ECO:0000256" key="8">
    <source>
        <dbReference type="SAM" id="MobiDB-lite"/>
    </source>
</evidence>
<dbReference type="VEuPathDB" id="FungiDB:SCODWIG_00750"/>
<evidence type="ECO:0000256" key="5">
    <source>
        <dbReference type="ARBA" id="ARBA00022840"/>
    </source>
</evidence>
<keyword evidence="5" id="KW-0067">ATP-binding</keyword>
<dbReference type="InterPro" id="IPR057927">
    <property type="entry name" value="RAD24-like_helical"/>
</dbReference>
<sequence>MGLKESQNDDMIIGKKQQDNWYVKYEPKCLSQVAIHKRKLNDIVSEIKSILDGKSEHKIVLLTGPSGCSKSTVIKLIANELIPEYRKQNNNGFKNASKDACFTEYSTDDTTISPLYSFENFLESVKYLVGPNLQLILVEDLPNIFYPDIKLRFQNSLKKWINDDTRKNPPLVICLTECEIPALYDENSDFHRFTIEQKFISETVFDKEILNSPSVFRIRFNPINKTLITKVLKDIQSKEKLQLQKNDKLRGGKPLRAIQEIAGSCGDIRSAITNFQNWAMMPPHVNPAIHTRQEGVSYFHAVGKCVFGSQHANNDTGTMIDALIENYVSIHDPNLKLGVYENYHISKDLSISVASDILDIIGLSDIMGTSSNIANDEYCFRGVRERLKGGVDTESSHRKIKFPREWKMNKKRFSYRSEVDDFYLLNISKYKENFQKRDIDLYYSYYSPTIRKFQHFKKNYILSCLKSNPATSHNKIDSDIVTVDENTDYLDRLGGKIVGLDADSEMLKFENKYTDDSCMVFNKNKIFLSSSNFSSNKNEISKDLSADDDFDEFEIDKIIEDSDIEESGKEKTNNDHGIDTSKDGDEEDEDDYLIKMFSQAPSFQNDTMDQHMNSLSDSDIDILNNV</sequence>
<keyword evidence="7" id="KW-0131">Cell cycle</keyword>
<proteinExistence type="inferred from homology"/>
<gene>
    <name evidence="10" type="ORF">SCODWIG_00750</name>
</gene>
<dbReference type="GO" id="GO:0005524">
    <property type="term" value="F:ATP binding"/>
    <property type="evidence" value="ECO:0007669"/>
    <property type="project" value="UniProtKB-KW"/>
</dbReference>
<dbReference type="PANTHER" id="PTHR12172:SF0">
    <property type="entry name" value="CELL CYCLE CHECKPOINT PROTEIN RAD17"/>
    <property type="match status" value="1"/>
</dbReference>
<keyword evidence="11" id="KW-1185">Reference proteome</keyword>
<keyword evidence="6" id="KW-0539">Nucleus</keyword>
<dbReference type="GO" id="GO:0006281">
    <property type="term" value="P:DNA repair"/>
    <property type="evidence" value="ECO:0007669"/>
    <property type="project" value="InterPro"/>
</dbReference>
<dbReference type="EMBL" id="UFAJ01000074">
    <property type="protein sequence ID" value="SSD58989.1"/>
    <property type="molecule type" value="Genomic_DNA"/>
</dbReference>
<comment type="similarity">
    <text evidence="2">Belongs to the rad17/RAD24 family.</text>
</comment>
<dbReference type="Gene3D" id="3.40.50.300">
    <property type="entry name" value="P-loop containing nucleotide triphosphate hydrolases"/>
    <property type="match status" value="1"/>
</dbReference>
<dbReference type="Pfam" id="PF25812">
    <property type="entry name" value="RAD24_helical"/>
    <property type="match status" value="1"/>
</dbReference>
<feature type="compositionally biased region" description="Basic and acidic residues" evidence="8">
    <location>
        <begin position="561"/>
        <end position="583"/>
    </location>
</feature>
<reference evidence="11" key="1">
    <citation type="submission" date="2018-06" db="EMBL/GenBank/DDBJ databases">
        <authorList>
            <person name="Guldener U."/>
        </authorList>
    </citation>
    <scope>NUCLEOTIDE SEQUENCE [LARGE SCALE GENOMIC DNA]</scope>
    <source>
        <strain evidence="11">UTAD17</strain>
    </source>
</reference>
<dbReference type="AlphaFoldDB" id="A0A376B311"/>
<dbReference type="OrthoDB" id="10265971at2759"/>
<evidence type="ECO:0000256" key="3">
    <source>
        <dbReference type="ARBA" id="ARBA00022741"/>
    </source>
</evidence>
<dbReference type="CDD" id="cd00267">
    <property type="entry name" value="ABC_ATPase"/>
    <property type="match status" value="1"/>
</dbReference>
<dbReference type="GO" id="GO:0033314">
    <property type="term" value="P:mitotic DNA replication checkpoint signaling"/>
    <property type="evidence" value="ECO:0007669"/>
    <property type="project" value="TreeGrafter"/>
</dbReference>
<protein>
    <recommendedName>
        <fullName evidence="9">Checkpoint protein RAD24-like helical bundle domain-containing protein</fullName>
    </recommendedName>
</protein>
<dbReference type="InterPro" id="IPR004582">
    <property type="entry name" value="Checkpoint_prot_Rad17_Rad24"/>
</dbReference>
<evidence type="ECO:0000256" key="2">
    <source>
        <dbReference type="ARBA" id="ARBA00006168"/>
    </source>
</evidence>
<evidence type="ECO:0000256" key="4">
    <source>
        <dbReference type="ARBA" id="ARBA00022763"/>
    </source>
</evidence>
<dbReference type="GO" id="GO:0000077">
    <property type="term" value="P:DNA damage checkpoint signaling"/>
    <property type="evidence" value="ECO:0007669"/>
    <property type="project" value="TreeGrafter"/>
</dbReference>
<feature type="compositionally biased region" description="Polar residues" evidence="8">
    <location>
        <begin position="599"/>
        <end position="617"/>
    </location>
</feature>
<evidence type="ECO:0000259" key="9">
    <source>
        <dbReference type="Pfam" id="PF25812"/>
    </source>
</evidence>
<dbReference type="PANTHER" id="PTHR12172">
    <property type="entry name" value="CELL CYCLE CHECKPOINT PROTEIN RAD17"/>
    <property type="match status" value="1"/>
</dbReference>
<evidence type="ECO:0000313" key="11">
    <source>
        <dbReference type="Proteomes" id="UP000262825"/>
    </source>
</evidence>
<dbReference type="GO" id="GO:0003682">
    <property type="term" value="F:chromatin binding"/>
    <property type="evidence" value="ECO:0007669"/>
    <property type="project" value="TreeGrafter"/>
</dbReference>
<accession>A0A376B311</accession>